<dbReference type="InterPro" id="IPR049226">
    <property type="entry name" value="DUF6823"/>
</dbReference>
<accession>A0A7S1NED5</accession>
<dbReference type="AlphaFoldDB" id="A0A7S1NED5"/>
<reference evidence="2" key="1">
    <citation type="submission" date="2021-01" db="EMBL/GenBank/DDBJ databases">
        <authorList>
            <person name="Corre E."/>
            <person name="Pelletier E."/>
            <person name="Niang G."/>
            <person name="Scheremetjew M."/>
            <person name="Finn R."/>
            <person name="Kale V."/>
            <person name="Holt S."/>
            <person name="Cochrane G."/>
            <person name="Meng A."/>
            <person name="Brown T."/>
            <person name="Cohen L."/>
        </authorList>
    </citation>
    <scope>NUCLEOTIDE SEQUENCE</scope>
    <source>
        <strain evidence="2">NIES-381</strain>
    </source>
</reference>
<sequence>MYQREQLVASHQVAYFDTLVQDNAQSSSDLVRKTAVWVGVVAALGAVTVVLPMLSSVTPTNLAVRPTPRLGLSRVAQPVTQPLILKNFADREVGQRELQITMEGDDDPNFQVQREEYLHGEMELRLGSAAQVTPPQAAIESAELPSFVPSAIMASLALLILGMVYKWTRSIPMLGMVEDPVSQRQRLAMLGLTGHPKEPRRAFGKSTHTGSTALYGWLENNKDVSGRDKMWEEQQRILKERRSGNNSKIEAAKERRAKVKAFKAGTLPKEEMDAIKKRNKEKAQALSKEAMKGGIPLPMASFGMPEFDGGERFDLKGPYVDEGWVDEKDKDKQGCVIA</sequence>
<proteinExistence type="predicted"/>
<keyword evidence="1" id="KW-0812">Transmembrane</keyword>
<keyword evidence="1" id="KW-1133">Transmembrane helix</keyword>
<protein>
    <submittedName>
        <fullName evidence="2">Uncharacterized protein</fullName>
    </submittedName>
</protein>
<dbReference type="Pfam" id="PF20709">
    <property type="entry name" value="DUF6823"/>
    <property type="match status" value="1"/>
</dbReference>
<name>A0A7S1NED5_9EUGL</name>
<gene>
    <name evidence="2" type="ORF">EGYM00392_LOCUS25657</name>
</gene>
<evidence type="ECO:0000256" key="1">
    <source>
        <dbReference type="SAM" id="Phobius"/>
    </source>
</evidence>
<organism evidence="2">
    <name type="scientific">Eutreptiella gymnastica</name>
    <dbReference type="NCBI Taxonomy" id="73025"/>
    <lineage>
        <taxon>Eukaryota</taxon>
        <taxon>Discoba</taxon>
        <taxon>Euglenozoa</taxon>
        <taxon>Euglenida</taxon>
        <taxon>Spirocuta</taxon>
        <taxon>Euglenophyceae</taxon>
        <taxon>Eutreptiales</taxon>
        <taxon>Eutreptiaceae</taxon>
        <taxon>Eutreptiella</taxon>
    </lineage>
</organism>
<evidence type="ECO:0000313" key="2">
    <source>
        <dbReference type="EMBL" id="CAD9014551.1"/>
    </source>
</evidence>
<keyword evidence="1" id="KW-0472">Membrane</keyword>
<feature type="transmembrane region" description="Helical" evidence="1">
    <location>
        <begin position="35"/>
        <end position="54"/>
    </location>
</feature>
<dbReference type="EMBL" id="HBGA01068657">
    <property type="protein sequence ID" value="CAD9014551.1"/>
    <property type="molecule type" value="Transcribed_RNA"/>
</dbReference>